<feature type="non-terminal residue" evidence="1">
    <location>
        <position position="1"/>
    </location>
</feature>
<dbReference type="AlphaFoldDB" id="A0A0C9Y7D8"/>
<organism evidence="1 2">
    <name type="scientific">Laccaria amethystina LaAM-08-1</name>
    <dbReference type="NCBI Taxonomy" id="1095629"/>
    <lineage>
        <taxon>Eukaryota</taxon>
        <taxon>Fungi</taxon>
        <taxon>Dikarya</taxon>
        <taxon>Basidiomycota</taxon>
        <taxon>Agaricomycotina</taxon>
        <taxon>Agaricomycetes</taxon>
        <taxon>Agaricomycetidae</taxon>
        <taxon>Agaricales</taxon>
        <taxon>Agaricineae</taxon>
        <taxon>Hydnangiaceae</taxon>
        <taxon>Laccaria</taxon>
    </lineage>
</organism>
<accession>A0A0C9Y7D8</accession>
<name>A0A0C9Y7D8_9AGAR</name>
<reference evidence="2" key="2">
    <citation type="submission" date="2015-01" db="EMBL/GenBank/DDBJ databases">
        <title>Evolutionary Origins and Diversification of the Mycorrhizal Mutualists.</title>
        <authorList>
            <consortium name="DOE Joint Genome Institute"/>
            <consortium name="Mycorrhizal Genomics Consortium"/>
            <person name="Kohler A."/>
            <person name="Kuo A."/>
            <person name="Nagy L.G."/>
            <person name="Floudas D."/>
            <person name="Copeland A."/>
            <person name="Barry K.W."/>
            <person name="Cichocki N."/>
            <person name="Veneault-Fourrey C."/>
            <person name="LaButti K."/>
            <person name="Lindquist E.A."/>
            <person name="Lipzen A."/>
            <person name="Lundell T."/>
            <person name="Morin E."/>
            <person name="Murat C."/>
            <person name="Riley R."/>
            <person name="Ohm R."/>
            <person name="Sun H."/>
            <person name="Tunlid A."/>
            <person name="Henrissat B."/>
            <person name="Grigoriev I.V."/>
            <person name="Hibbett D.S."/>
            <person name="Martin F."/>
        </authorList>
    </citation>
    <scope>NUCLEOTIDE SEQUENCE [LARGE SCALE GENOMIC DNA]</scope>
    <source>
        <strain evidence="2">LaAM-08-1</strain>
    </source>
</reference>
<sequence>MFNQCGFRNPKVFGCFVLGVGNYRTAKVYTFVTAGVGTKMANFFPRPIQELGINKLISLFQIQKHLLPSIEQSEDGIY</sequence>
<evidence type="ECO:0000313" key="2">
    <source>
        <dbReference type="Proteomes" id="UP000054477"/>
    </source>
</evidence>
<dbReference type="HOGENOM" id="CLU_2628552_0_0_1"/>
<dbReference type="Proteomes" id="UP000054477">
    <property type="component" value="Unassembled WGS sequence"/>
</dbReference>
<evidence type="ECO:0000313" key="1">
    <source>
        <dbReference type="EMBL" id="KIK06132.1"/>
    </source>
</evidence>
<gene>
    <name evidence="1" type="ORF">K443DRAFT_674696</name>
</gene>
<proteinExistence type="predicted"/>
<reference evidence="1 2" key="1">
    <citation type="submission" date="2014-04" db="EMBL/GenBank/DDBJ databases">
        <authorList>
            <consortium name="DOE Joint Genome Institute"/>
            <person name="Kuo A."/>
            <person name="Kohler A."/>
            <person name="Nagy L.G."/>
            <person name="Floudas D."/>
            <person name="Copeland A."/>
            <person name="Barry K.W."/>
            <person name="Cichocki N."/>
            <person name="Veneault-Fourrey C."/>
            <person name="LaButti K."/>
            <person name="Lindquist E.A."/>
            <person name="Lipzen A."/>
            <person name="Lundell T."/>
            <person name="Morin E."/>
            <person name="Murat C."/>
            <person name="Sun H."/>
            <person name="Tunlid A."/>
            <person name="Henrissat B."/>
            <person name="Grigoriev I.V."/>
            <person name="Hibbett D.S."/>
            <person name="Martin F."/>
            <person name="Nordberg H.P."/>
            <person name="Cantor M.N."/>
            <person name="Hua S.X."/>
        </authorList>
    </citation>
    <scope>NUCLEOTIDE SEQUENCE [LARGE SCALE GENOMIC DNA]</scope>
    <source>
        <strain evidence="1 2">LaAM-08-1</strain>
    </source>
</reference>
<protein>
    <submittedName>
        <fullName evidence="1">Uncharacterized protein</fullName>
    </submittedName>
</protein>
<dbReference type="EMBL" id="KN838555">
    <property type="protein sequence ID" value="KIK06132.1"/>
    <property type="molecule type" value="Genomic_DNA"/>
</dbReference>
<keyword evidence="2" id="KW-1185">Reference proteome</keyword>